<evidence type="ECO:0000256" key="4">
    <source>
        <dbReference type="ARBA" id="ARBA00022481"/>
    </source>
</evidence>
<dbReference type="SMART" id="SM00224">
    <property type="entry name" value="GGL"/>
    <property type="match status" value="1"/>
</dbReference>
<comment type="subcellular location">
    <subcellularLocation>
        <location evidence="1 9">Cell membrane</location>
        <topology evidence="1 9">Lipid-anchor</topology>
        <orientation evidence="1 9">Cytoplasmic side</orientation>
    </subcellularLocation>
</comment>
<keyword evidence="6 9" id="KW-0807">Transducer</keyword>
<dbReference type="Ensembl" id="ENSSSCT00065072438.1">
    <property type="protein sequence ID" value="ENSSSCP00065031547.1"/>
    <property type="gene ID" value="ENSSSCG00065052911.1"/>
</dbReference>
<evidence type="ECO:0000256" key="5">
    <source>
        <dbReference type="ARBA" id="ARBA00023136"/>
    </source>
</evidence>
<reference evidence="12" key="1">
    <citation type="submission" date="2025-08" db="UniProtKB">
        <authorList>
            <consortium name="Ensembl"/>
        </authorList>
    </citation>
    <scope>IDENTIFICATION</scope>
</reference>
<feature type="compositionally biased region" description="Low complexity" evidence="10">
    <location>
        <begin position="24"/>
        <end position="35"/>
    </location>
</feature>
<evidence type="ECO:0000256" key="3">
    <source>
        <dbReference type="ARBA" id="ARBA00022475"/>
    </source>
</evidence>
<evidence type="ECO:0000256" key="6">
    <source>
        <dbReference type="ARBA" id="ARBA00023224"/>
    </source>
</evidence>
<evidence type="ECO:0000256" key="8">
    <source>
        <dbReference type="ARBA" id="ARBA00023289"/>
    </source>
</evidence>
<keyword evidence="3 9" id="KW-1003">Cell membrane</keyword>
<feature type="region of interest" description="Disordered" evidence="10">
    <location>
        <begin position="1"/>
        <end position="35"/>
    </location>
</feature>
<dbReference type="GO" id="GO:0005834">
    <property type="term" value="C:heterotrimeric G-protein complex"/>
    <property type="evidence" value="ECO:0007669"/>
    <property type="project" value="InterPro"/>
</dbReference>
<dbReference type="PANTHER" id="PTHR13809">
    <property type="entry name" value="GUANINE NUCLEOTIDE-BINDING PROTEIN GAMMA SUBUNIT"/>
    <property type="match status" value="1"/>
</dbReference>
<protein>
    <recommendedName>
        <fullName evidence="9">Guanine nucleotide-binding protein subunit gamma</fullName>
    </recommendedName>
</protein>
<evidence type="ECO:0000256" key="2">
    <source>
        <dbReference type="ARBA" id="ARBA00007431"/>
    </source>
</evidence>
<dbReference type="GO" id="GO:0031681">
    <property type="term" value="F:G-protein beta-subunit binding"/>
    <property type="evidence" value="ECO:0007669"/>
    <property type="project" value="InterPro"/>
</dbReference>
<dbReference type="AlphaFoldDB" id="A0A8D1ZAR2"/>
<accession>A0A8D1ZAR2</accession>
<dbReference type="FunFam" id="4.10.260.10:FF:000001">
    <property type="entry name" value="Guanine nucleotide-binding protein subunit gamma"/>
    <property type="match status" value="1"/>
</dbReference>
<dbReference type="GO" id="GO:0007186">
    <property type="term" value="P:G protein-coupled receptor signaling pathway"/>
    <property type="evidence" value="ECO:0007669"/>
    <property type="project" value="InterPro"/>
</dbReference>
<dbReference type="CDD" id="cd00068">
    <property type="entry name" value="GGL"/>
    <property type="match status" value="1"/>
</dbReference>
<evidence type="ECO:0000256" key="9">
    <source>
        <dbReference type="RuleBase" id="RU004973"/>
    </source>
</evidence>
<dbReference type="Gene3D" id="4.10.260.10">
    <property type="entry name" value="Transducin (heterotrimeric G protein), gamma chain"/>
    <property type="match status" value="1"/>
</dbReference>
<dbReference type="InterPro" id="IPR015898">
    <property type="entry name" value="G-protein_gamma-like_dom"/>
</dbReference>
<keyword evidence="7 9" id="KW-0449">Lipoprotein</keyword>
<dbReference type="Proteomes" id="UP000694725">
    <property type="component" value="Unplaced"/>
</dbReference>
<evidence type="ECO:0000256" key="7">
    <source>
        <dbReference type="ARBA" id="ARBA00023288"/>
    </source>
</evidence>
<dbReference type="InterPro" id="IPR036284">
    <property type="entry name" value="GGL_sf"/>
</dbReference>
<name>A0A8D1ZAR2_PIG</name>
<organism evidence="12 13">
    <name type="scientific">Sus scrofa</name>
    <name type="common">Pig</name>
    <dbReference type="NCBI Taxonomy" id="9823"/>
    <lineage>
        <taxon>Eukaryota</taxon>
        <taxon>Metazoa</taxon>
        <taxon>Chordata</taxon>
        <taxon>Craniata</taxon>
        <taxon>Vertebrata</taxon>
        <taxon>Euteleostomi</taxon>
        <taxon>Mammalia</taxon>
        <taxon>Eutheria</taxon>
        <taxon>Laurasiatheria</taxon>
        <taxon>Artiodactyla</taxon>
        <taxon>Suina</taxon>
        <taxon>Suidae</taxon>
        <taxon>Sus</taxon>
    </lineage>
</organism>
<comment type="function">
    <text evidence="9">Guanine nucleotide-binding proteins (G proteins) are involved as a modulator or transducer in various transmembrane signaling systems. The beta and gamma chains are required for the GTPase activity, for replacement of GDP by GTP, and for G protein-effector interaction.</text>
</comment>
<feature type="domain" description="G protein gamma" evidence="11">
    <location>
        <begin position="34"/>
        <end position="99"/>
    </location>
</feature>
<evidence type="ECO:0000313" key="13">
    <source>
        <dbReference type="Proteomes" id="UP000694725"/>
    </source>
</evidence>
<feature type="compositionally biased region" description="Pro residues" evidence="10">
    <location>
        <begin position="1"/>
        <end position="23"/>
    </location>
</feature>
<keyword evidence="8" id="KW-0636">Prenylation</keyword>
<evidence type="ECO:0000256" key="1">
    <source>
        <dbReference type="ARBA" id="ARBA00004342"/>
    </source>
</evidence>
<proteinExistence type="inferred from homology"/>
<dbReference type="SMART" id="SM01224">
    <property type="entry name" value="G_gamma"/>
    <property type="match status" value="1"/>
</dbReference>
<comment type="subunit">
    <text evidence="9">G proteins are composed of 3 units; alpha, beta and gamma.</text>
</comment>
<keyword evidence="5 9" id="KW-0472">Membrane</keyword>
<evidence type="ECO:0000313" key="12">
    <source>
        <dbReference type="Ensembl" id="ENSSSCP00065031547.1"/>
    </source>
</evidence>
<evidence type="ECO:0000256" key="10">
    <source>
        <dbReference type="SAM" id="MobiDB-lite"/>
    </source>
</evidence>
<evidence type="ECO:0000259" key="11">
    <source>
        <dbReference type="PROSITE" id="PS50058"/>
    </source>
</evidence>
<dbReference type="SUPFAM" id="SSF48670">
    <property type="entry name" value="Transducin (heterotrimeric G protein), gamma chain"/>
    <property type="match status" value="1"/>
</dbReference>
<dbReference type="PRINTS" id="PR00321">
    <property type="entry name" value="GPROTEING"/>
</dbReference>
<dbReference type="PROSITE" id="PS50058">
    <property type="entry name" value="G_PROTEIN_GAMMA"/>
    <property type="match status" value="1"/>
</dbReference>
<dbReference type="Pfam" id="PF00631">
    <property type="entry name" value="G-gamma"/>
    <property type="match status" value="1"/>
</dbReference>
<comment type="similarity">
    <text evidence="2 9">Belongs to the G protein gamma family.</text>
</comment>
<keyword evidence="4" id="KW-0488">Methylation</keyword>
<sequence>MSQPRASPPGPADPPPPTPPGRPTCPALPGAVSGSCSGAAAKKVVQQLRLEAGLNRVKLSQAAADVKQFCLQNAQHEPLLTGVSSSRNPFRAQKVCSFLASGFLNHFS</sequence>
<dbReference type="InterPro" id="IPR001770">
    <property type="entry name" value="G-protein_gamma"/>
</dbReference>